<evidence type="ECO:0008006" key="3">
    <source>
        <dbReference type="Google" id="ProtNLM"/>
    </source>
</evidence>
<reference evidence="1 2" key="1">
    <citation type="submission" date="2021-01" db="EMBL/GenBank/DDBJ databases">
        <title>Cercospora kikuchii MAFF 305040 whole genome shotgun sequence.</title>
        <authorList>
            <person name="Kashiwa T."/>
            <person name="Suzuki T."/>
        </authorList>
    </citation>
    <scope>NUCLEOTIDE SEQUENCE [LARGE SCALE GENOMIC DNA]</scope>
    <source>
        <strain evidence="1 2">MAFF 305040</strain>
    </source>
</reference>
<organism evidence="1 2">
    <name type="scientific">Cercospora kikuchii</name>
    <dbReference type="NCBI Taxonomy" id="84275"/>
    <lineage>
        <taxon>Eukaryota</taxon>
        <taxon>Fungi</taxon>
        <taxon>Dikarya</taxon>
        <taxon>Ascomycota</taxon>
        <taxon>Pezizomycotina</taxon>
        <taxon>Dothideomycetes</taxon>
        <taxon>Dothideomycetidae</taxon>
        <taxon>Mycosphaerellales</taxon>
        <taxon>Mycosphaerellaceae</taxon>
        <taxon>Cercospora</taxon>
    </lineage>
</organism>
<dbReference type="AlphaFoldDB" id="A0A9P3FIL8"/>
<dbReference type="RefSeq" id="XP_044663193.1">
    <property type="nucleotide sequence ID" value="XM_044807258.1"/>
</dbReference>
<gene>
    <name evidence="1" type="ORF">CKM354_001175600</name>
</gene>
<dbReference type="SUPFAM" id="SSF55298">
    <property type="entry name" value="YjgF-like"/>
    <property type="match status" value="1"/>
</dbReference>
<dbReference type="CDD" id="cd00448">
    <property type="entry name" value="YjgF_YER057c_UK114_family"/>
    <property type="match status" value="1"/>
</dbReference>
<proteinExistence type="predicted"/>
<protein>
    <recommendedName>
        <fullName evidence="3">YjgF-like protein</fullName>
    </recommendedName>
</protein>
<accession>A0A9P3FIL8</accession>
<evidence type="ECO:0000313" key="2">
    <source>
        <dbReference type="Proteomes" id="UP000825890"/>
    </source>
</evidence>
<sequence>MPSQVQISNPPDNPSLAETYSQVSIVPISSTKRLISFAGQTGTGKDQATNAKLSFAEQIQRALEKVDKLLAAAGAKKGDIVMIRPYVVKLTSRSAEEIKAKDEIFLKWWRSTEGENALPPPDSLLGVDSLWSKETLFEIEVQCVSDI</sequence>
<dbReference type="InterPro" id="IPR006175">
    <property type="entry name" value="YjgF/YER057c/UK114"/>
</dbReference>
<dbReference type="InterPro" id="IPR035959">
    <property type="entry name" value="RutC-like_sf"/>
</dbReference>
<comment type="caution">
    <text evidence="1">The sequence shown here is derived from an EMBL/GenBank/DDBJ whole genome shotgun (WGS) entry which is preliminary data.</text>
</comment>
<evidence type="ECO:0000313" key="1">
    <source>
        <dbReference type="EMBL" id="GIZ48706.1"/>
    </source>
</evidence>
<dbReference type="GeneID" id="68297331"/>
<dbReference type="Pfam" id="PF01042">
    <property type="entry name" value="Ribonuc_L-PSP"/>
    <property type="match status" value="1"/>
</dbReference>
<dbReference type="Gene3D" id="3.30.1330.40">
    <property type="entry name" value="RutC-like"/>
    <property type="match status" value="1"/>
</dbReference>
<keyword evidence="2" id="KW-1185">Reference proteome</keyword>
<dbReference type="Proteomes" id="UP000825890">
    <property type="component" value="Unassembled WGS sequence"/>
</dbReference>
<dbReference type="OrthoDB" id="309640at2759"/>
<dbReference type="EMBL" id="BOLY01000008">
    <property type="protein sequence ID" value="GIZ48706.1"/>
    <property type="molecule type" value="Genomic_DNA"/>
</dbReference>
<name>A0A9P3FIL8_9PEZI</name>